<evidence type="ECO:0000313" key="8">
    <source>
        <dbReference type="Proteomes" id="UP000192330"/>
    </source>
</evidence>
<sequence>MIGQRPSGNGKSAFPERSRSGVLLSRTLVDDMEDQLNTTRSCKLVICALIAAIVPIVANAAGFTQEQADRGKALYGAQCSQCHGTDLEGKEAPALSAETMQNFSTAGGLYDMISVSMPPQAPGELPEDQYLAIMAYILAHNGAQPGEDALVVDYEVLDSIDLVAVTSVAATTNVSEATNADSAVSVPQAYTWGKPLPGSDMFAGSSDGEATGNGVPQAYTWGNELPSVEQ</sequence>
<keyword evidence="3 4" id="KW-0408">Iron</keyword>
<dbReference type="Pfam" id="PF13442">
    <property type="entry name" value="Cytochrome_CBB3"/>
    <property type="match status" value="1"/>
</dbReference>
<dbReference type="RefSeq" id="WP_084352775.1">
    <property type="nucleotide sequence ID" value="NZ_FWYD01000005.1"/>
</dbReference>
<dbReference type="PROSITE" id="PS51007">
    <property type="entry name" value="CYTC"/>
    <property type="match status" value="1"/>
</dbReference>
<dbReference type="Gene3D" id="1.10.760.10">
    <property type="entry name" value="Cytochrome c-like domain"/>
    <property type="match status" value="1"/>
</dbReference>
<dbReference type="InterPro" id="IPR009056">
    <property type="entry name" value="Cyt_c-like_dom"/>
</dbReference>
<dbReference type="Proteomes" id="UP000192330">
    <property type="component" value="Unassembled WGS sequence"/>
</dbReference>
<evidence type="ECO:0000256" key="3">
    <source>
        <dbReference type="ARBA" id="ARBA00023004"/>
    </source>
</evidence>
<dbReference type="OrthoDB" id="9779283at2"/>
<feature type="domain" description="Cytochrome c" evidence="6">
    <location>
        <begin position="66"/>
        <end position="141"/>
    </location>
</feature>
<dbReference type="InterPro" id="IPR036909">
    <property type="entry name" value="Cyt_c-like_dom_sf"/>
</dbReference>
<accession>A0A1W2BWF3</accession>
<evidence type="ECO:0000313" key="7">
    <source>
        <dbReference type="EMBL" id="SMC77074.1"/>
    </source>
</evidence>
<dbReference type="EMBL" id="FWYD01000005">
    <property type="protein sequence ID" value="SMC77074.1"/>
    <property type="molecule type" value="Genomic_DNA"/>
</dbReference>
<dbReference type="GO" id="GO:0046872">
    <property type="term" value="F:metal ion binding"/>
    <property type="evidence" value="ECO:0007669"/>
    <property type="project" value="UniProtKB-KW"/>
</dbReference>
<keyword evidence="1 4" id="KW-0349">Heme</keyword>
<evidence type="ECO:0000256" key="5">
    <source>
        <dbReference type="SAM" id="MobiDB-lite"/>
    </source>
</evidence>
<dbReference type="GO" id="GO:0020037">
    <property type="term" value="F:heme binding"/>
    <property type="evidence" value="ECO:0007669"/>
    <property type="project" value="InterPro"/>
</dbReference>
<proteinExistence type="predicted"/>
<protein>
    <submittedName>
        <fullName evidence="7">Cytochrome C oxidase, cbb3-type, subunit III</fullName>
    </submittedName>
</protein>
<gene>
    <name evidence="7" type="ORF">SAMN06295998_10533</name>
</gene>
<evidence type="ECO:0000256" key="4">
    <source>
        <dbReference type="PROSITE-ProRule" id="PRU00433"/>
    </source>
</evidence>
<dbReference type="SUPFAM" id="SSF46626">
    <property type="entry name" value="Cytochrome c"/>
    <property type="match status" value="1"/>
</dbReference>
<keyword evidence="2 4" id="KW-0479">Metal-binding</keyword>
<name>A0A1W2BWF3_9RHOB</name>
<dbReference type="GO" id="GO:0009055">
    <property type="term" value="F:electron transfer activity"/>
    <property type="evidence" value="ECO:0007669"/>
    <property type="project" value="InterPro"/>
</dbReference>
<keyword evidence="8" id="KW-1185">Reference proteome</keyword>
<evidence type="ECO:0000256" key="1">
    <source>
        <dbReference type="ARBA" id="ARBA00022617"/>
    </source>
</evidence>
<organism evidence="7 8">
    <name type="scientific">Primorskyibacter flagellatus</name>
    <dbReference type="NCBI Taxonomy" id="1387277"/>
    <lineage>
        <taxon>Bacteria</taxon>
        <taxon>Pseudomonadati</taxon>
        <taxon>Pseudomonadota</taxon>
        <taxon>Alphaproteobacteria</taxon>
        <taxon>Rhodobacterales</taxon>
        <taxon>Roseobacteraceae</taxon>
        <taxon>Primorskyibacter</taxon>
    </lineage>
</organism>
<evidence type="ECO:0000259" key="6">
    <source>
        <dbReference type="PROSITE" id="PS51007"/>
    </source>
</evidence>
<evidence type="ECO:0000256" key="2">
    <source>
        <dbReference type="ARBA" id="ARBA00022723"/>
    </source>
</evidence>
<dbReference type="AlphaFoldDB" id="A0A1W2BWF3"/>
<feature type="region of interest" description="Disordered" evidence="5">
    <location>
        <begin position="205"/>
        <end position="230"/>
    </location>
</feature>
<reference evidence="7 8" key="1">
    <citation type="submission" date="2017-04" db="EMBL/GenBank/DDBJ databases">
        <authorList>
            <person name="Afonso C.L."/>
            <person name="Miller P.J."/>
            <person name="Scott M.A."/>
            <person name="Spackman E."/>
            <person name="Goraichik I."/>
            <person name="Dimitrov K.M."/>
            <person name="Suarez D.L."/>
            <person name="Swayne D.E."/>
        </authorList>
    </citation>
    <scope>NUCLEOTIDE SEQUENCE [LARGE SCALE GENOMIC DNA]</scope>
    <source>
        <strain evidence="7 8">CGMCC 1.12644</strain>
    </source>
</reference>
<dbReference type="STRING" id="1387277.SAMN06295998_10533"/>